<dbReference type="STRING" id="1679444.PYTT_2589"/>
<reference evidence="3" key="1">
    <citation type="submission" date="2016-09" db="EMBL/GenBank/DDBJ databases">
        <authorList>
            <person name="Koehorst J."/>
        </authorList>
    </citation>
    <scope>NUCLEOTIDE SEQUENCE [LARGE SCALE GENOMIC DNA]</scope>
</reference>
<dbReference type="PANTHER" id="PTHR22916:SF3">
    <property type="entry name" value="UDP-GLCNAC:BETAGAL BETA-1,3-N-ACETYLGLUCOSAMINYLTRANSFERASE-LIKE PROTEIN 1"/>
    <property type="match status" value="1"/>
</dbReference>
<dbReference type="Gene3D" id="3.90.550.10">
    <property type="entry name" value="Spore Coat Polysaccharide Biosynthesis Protein SpsA, Chain A"/>
    <property type="match status" value="1"/>
</dbReference>
<sequence>MPSPLISIVVPVYNVASYLRECLESILEQTYENLEVICVNDGSTDGSLAILEEYRSRDSRVRVISKPNAGYGHTMNMGMDAATGDYLGIVESDDFIEPRMYEILMTAQQKHDVPVVLCPWFDYWTDGNRKKCSFPRGWRSEQVFCPLDRPQIFSGNPAIWAALYDLNWLRANGIRFLETPGASFQDMSFSFKVLAKLEKICVVPDVLLNYRRDNENSSMNSKHKVFCIFDETDEMRAFFNSACEGNTKIRDILFKRSYEVYRANLKRIALKYKLGFLHRMSQETKKHFSDNEGDNQFLEEKDILNLRALSRGVGRYLLRRSLSPFYDVTYKGNTRRVKVFGLRVKKSAHRGAH</sequence>
<dbReference type="PANTHER" id="PTHR22916">
    <property type="entry name" value="GLYCOSYLTRANSFERASE"/>
    <property type="match status" value="1"/>
</dbReference>
<dbReference type="KEGG" id="agl:PYTT_2589"/>
<name>A0A1H6MQ40_9BACT</name>
<feature type="domain" description="Glycosyltransferase 2-like" evidence="1">
    <location>
        <begin position="7"/>
        <end position="129"/>
    </location>
</feature>
<dbReference type="Pfam" id="PF00535">
    <property type="entry name" value="Glycos_transf_2"/>
    <property type="match status" value="1"/>
</dbReference>
<evidence type="ECO:0000313" key="2">
    <source>
        <dbReference type="EMBL" id="SEI01594.1"/>
    </source>
</evidence>
<dbReference type="AlphaFoldDB" id="A0A1H6MQ40"/>
<dbReference type="SUPFAM" id="SSF53448">
    <property type="entry name" value="Nucleotide-diphospho-sugar transferases"/>
    <property type="match status" value="1"/>
</dbReference>
<organism evidence="2 3">
    <name type="scientific">Akkermansia glycaniphila</name>
    <dbReference type="NCBI Taxonomy" id="1679444"/>
    <lineage>
        <taxon>Bacteria</taxon>
        <taxon>Pseudomonadati</taxon>
        <taxon>Verrucomicrobiota</taxon>
        <taxon>Verrucomicrobiia</taxon>
        <taxon>Verrucomicrobiales</taxon>
        <taxon>Akkermansiaceae</taxon>
        <taxon>Akkermansia</taxon>
    </lineage>
</organism>
<dbReference type="InterPro" id="IPR001173">
    <property type="entry name" value="Glyco_trans_2-like"/>
</dbReference>
<gene>
    <name evidence="2" type="ORF">PYTT_2589</name>
</gene>
<accession>A0A1H6MQ40</accession>
<dbReference type="EMBL" id="LT629973">
    <property type="protein sequence ID" value="SEI01594.1"/>
    <property type="molecule type" value="Genomic_DNA"/>
</dbReference>
<keyword evidence="3" id="KW-1185">Reference proteome</keyword>
<evidence type="ECO:0000259" key="1">
    <source>
        <dbReference type="Pfam" id="PF00535"/>
    </source>
</evidence>
<dbReference type="OrthoDB" id="396512at2"/>
<dbReference type="GO" id="GO:0016758">
    <property type="term" value="F:hexosyltransferase activity"/>
    <property type="evidence" value="ECO:0007669"/>
    <property type="project" value="UniProtKB-ARBA"/>
</dbReference>
<protein>
    <submittedName>
        <fullName evidence="2">Nucleotide-diphospho-sugar transferases</fullName>
    </submittedName>
</protein>
<dbReference type="Proteomes" id="UP000176204">
    <property type="component" value="Chromosome I"/>
</dbReference>
<dbReference type="CDD" id="cd00761">
    <property type="entry name" value="Glyco_tranf_GTA_type"/>
    <property type="match status" value="1"/>
</dbReference>
<evidence type="ECO:0000313" key="3">
    <source>
        <dbReference type="Proteomes" id="UP000176204"/>
    </source>
</evidence>
<dbReference type="InterPro" id="IPR029044">
    <property type="entry name" value="Nucleotide-diphossugar_trans"/>
</dbReference>
<dbReference type="RefSeq" id="WP_067774891.1">
    <property type="nucleotide sequence ID" value="NZ_JACVVN010000012.1"/>
</dbReference>
<keyword evidence="2" id="KW-0808">Transferase</keyword>
<proteinExistence type="predicted"/>